<comment type="caution">
    <text evidence="1">The sequence shown here is derived from an EMBL/GenBank/DDBJ whole genome shotgun (WGS) entry which is preliminary data.</text>
</comment>
<reference evidence="1 2" key="1">
    <citation type="submission" date="2024-06" db="EMBL/GenBank/DDBJ databases">
        <title>Sorghum-associated microbial communities from plants grown in Nebraska, USA.</title>
        <authorList>
            <person name="Schachtman D."/>
        </authorList>
    </citation>
    <scope>NUCLEOTIDE SEQUENCE [LARGE SCALE GENOMIC DNA]</scope>
    <source>
        <strain evidence="1 2">3207</strain>
    </source>
</reference>
<evidence type="ECO:0000313" key="2">
    <source>
        <dbReference type="Proteomes" id="UP001549321"/>
    </source>
</evidence>
<dbReference type="SMART" id="SM00671">
    <property type="entry name" value="SEL1"/>
    <property type="match status" value="4"/>
</dbReference>
<dbReference type="InterPro" id="IPR050767">
    <property type="entry name" value="Sel1_AlgK"/>
</dbReference>
<dbReference type="Gene3D" id="1.25.40.10">
    <property type="entry name" value="Tetratricopeptide repeat domain"/>
    <property type="match status" value="2"/>
</dbReference>
<dbReference type="PANTHER" id="PTHR11102">
    <property type="entry name" value="SEL-1-LIKE PROTEIN"/>
    <property type="match status" value="1"/>
</dbReference>
<sequence>MVWRAMRICNAFGGVALFGISVLAGLGAWSGQAWALDARTLDRNATPVEAFRFGFNAYKQGDKTTAVEALTFAADKGHAVAQWKLGRMYAEGDGLTKDDMKAFELFSEIADAHADDNPDAPSARFVSNAFVALGSYYRDGIPNSTVQPDFSRARQMFSYAASYFGDSDAQLNLARMYYEGEGGERDPRQAARWAKLAADKGNVGAQALLGHMLFEGDGVKRQPVVGLMFLTIARDRSGPSDPWILKLQEQAFSVATETERRTALAMADDWIGKNPQTVQ</sequence>
<evidence type="ECO:0000313" key="1">
    <source>
        <dbReference type="EMBL" id="MET4633241.1"/>
    </source>
</evidence>
<dbReference type="SUPFAM" id="SSF81901">
    <property type="entry name" value="HCP-like"/>
    <property type="match status" value="1"/>
</dbReference>
<organism evidence="1 2">
    <name type="scientific">Kaistia defluvii</name>
    <dbReference type="NCBI Taxonomy" id="410841"/>
    <lineage>
        <taxon>Bacteria</taxon>
        <taxon>Pseudomonadati</taxon>
        <taxon>Pseudomonadota</taxon>
        <taxon>Alphaproteobacteria</taxon>
        <taxon>Hyphomicrobiales</taxon>
        <taxon>Kaistiaceae</taxon>
        <taxon>Kaistia</taxon>
    </lineage>
</organism>
<accession>A0ABV2QWS3</accession>
<proteinExistence type="predicted"/>
<name>A0ABV2QWS3_9HYPH</name>
<protein>
    <submittedName>
        <fullName evidence="1">TPR repeat protein</fullName>
    </submittedName>
</protein>
<keyword evidence="2" id="KW-1185">Reference proteome</keyword>
<dbReference type="Pfam" id="PF08238">
    <property type="entry name" value="Sel1"/>
    <property type="match status" value="4"/>
</dbReference>
<dbReference type="PANTHER" id="PTHR11102:SF160">
    <property type="entry name" value="ERAD-ASSOCIATED E3 UBIQUITIN-PROTEIN LIGASE COMPONENT HRD3"/>
    <property type="match status" value="1"/>
</dbReference>
<dbReference type="InterPro" id="IPR006597">
    <property type="entry name" value="Sel1-like"/>
</dbReference>
<dbReference type="EMBL" id="JBEPSM010000001">
    <property type="protein sequence ID" value="MET4633241.1"/>
    <property type="molecule type" value="Genomic_DNA"/>
</dbReference>
<dbReference type="InterPro" id="IPR011990">
    <property type="entry name" value="TPR-like_helical_dom_sf"/>
</dbReference>
<dbReference type="Proteomes" id="UP001549321">
    <property type="component" value="Unassembled WGS sequence"/>
</dbReference>
<gene>
    <name evidence="1" type="ORF">ABIE08_001154</name>
</gene>